<dbReference type="Pfam" id="PF00782">
    <property type="entry name" value="DSPc"/>
    <property type="match status" value="1"/>
</dbReference>
<protein>
    <submittedName>
        <fullName evidence="4">Uncharacterized protein</fullName>
    </submittedName>
</protein>
<feature type="compositionally biased region" description="Low complexity" evidence="1">
    <location>
        <begin position="537"/>
        <end position="546"/>
    </location>
</feature>
<dbReference type="CDD" id="cd14498">
    <property type="entry name" value="DSP"/>
    <property type="match status" value="1"/>
</dbReference>
<dbReference type="AlphaFoldDB" id="A0AAW1QIR9"/>
<feature type="domain" description="Tyrosine-protein phosphatase" evidence="2">
    <location>
        <begin position="637"/>
        <end position="779"/>
    </location>
</feature>
<dbReference type="Pfam" id="PF09192">
    <property type="entry name" value="Act-Frag_cataly"/>
    <property type="match status" value="1"/>
</dbReference>
<evidence type="ECO:0000259" key="2">
    <source>
        <dbReference type="PROSITE" id="PS50054"/>
    </source>
</evidence>
<feature type="compositionally biased region" description="Pro residues" evidence="1">
    <location>
        <begin position="196"/>
        <end position="205"/>
    </location>
</feature>
<dbReference type="InterPro" id="IPR000387">
    <property type="entry name" value="Tyr_Pase_dom"/>
</dbReference>
<gene>
    <name evidence="4" type="ORF">WJX74_003900</name>
</gene>
<dbReference type="EMBL" id="JALJOS010000038">
    <property type="protein sequence ID" value="KAK9821364.1"/>
    <property type="molecule type" value="Genomic_DNA"/>
</dbReference>
<feature type="region of interest" description="Disordered" evidence="1">
    <location>
        <begin position="179"/>
        <end position="210"/>
    </location>
</feature>
<dbReference type="PANTHER" id="PTHR47100:SF5">
    <property type="entry name" value="DUAL SPECIFICITY PROTEIN PHOSPHATASE PHS1"/>
    <property type="match status" value="1"/>
</dbReference>
<evidence type="ECO:0000313" key="5">
    <source>
        <dbReference type="Proteomes" id="UP001438707"/>
    </source>
</evidence>
<dbReference type="SUPFAM" id="SSF52799">
    <property type="entry name" value="(Phosphotyrosine protein) phosphatases II"/>
    <property type="match status" value="1"/>
</dbReference>
<dbReference type="InterPro" id="IPR000340">
    <property type="entry name" value="Dual-sp_phosphatase_cat-dom"/>
</dbReference>
<evidence type="ECO:0000259" key="3">
    <source>
        <dbReference type="PROSITE" id="PS50056"/>
    </source>
</evidence>
<reference evidence="4 5" key="1">
    <citation type="journal article" date="2024" name="Nat. Commun.">
        <title>Phylogenomics reveals the evolutionary origins of lichenization in chlorophyte algae.</title>
        <authorList>
            <person name="Puginier C."/>
            <person name="Libourel C."/>
            <person name="Otte J."/>
            <person name="Skaloud P."/>
            <person name="Haon M."/>
            <person name="Grisel S."/>
            <person name="Petersen M."/>
            <person name="Berrin J.G."/>
            <person name="Delaux P.M."/>
            <person name="Dal Grande F."/>
            <person name="Keller J."/>
        </authorList>
    </citation>
    <scope>NUCLEOTIDE SEQUENCE [LARGE SCALE GENOMIC DNA]</scope>
    <source>
        <strain evidence="4 5">SAG 2145</strain>
    </source>
</reference>
<dbReference type="InterPro" id="IPR015275">
    <property type="entry name" value="Actin-fragmin_kin_cat_dom"/>
</dbReference>
<dbReference type="SUPFAM" id="SSF56112">
    <property type="entry name" value="Protein kinase-like (PK-like)"/>
    <property type="match status" value="1"/>
</dbReference>
<feature type="compositionally biased region" description="Low complexity" evidence="1">
    <location>
        <begin position="104"/>
        <end position="113"/>
    </location>
</feature>
<proteinExistence type="predicted"/>
<comment type="caution">
    <text evidence="4">The sequence shown here is derived from an EMBL/GenBank/DDBJ whole genome shotgun (WGS) entry which is preliminary data.</text>
</comment>
<dbReference type="InterPro" id="IPR029021">
    <property type="entry name" value="Prot-tyrosine_phosphatase-like"/>
</dbReference>
<dbReference type="GO" id="GO:0004721">
    <property type="term" value="F:phosphoprotein phosphatase activity"/>
    <property type="evidence" value="ECO:0007669"/>
    <property type="project" value="InterPro"/>
</dbReference>
<dbReference type="InterPro" id="IPR035010">
    <property type="entry name" value="PHS1"/>
</dbReference>
<accession>A0AAW1QIR9</accession>
<evidence type="ECO:0000256" key="1">
    <source>
        <dbReference type="SAM" id="MobiDB-lite"/>
    </source>
</evidence>
<dbReference type="PANTHER" id="PTHR47100">
    <property type="entry name" value="DUAL SPECIFICITY PROTEIN PHOSPHATASE PHS1"/>
    <property type="match status" value="1"/>
</dbReference>
<sequence length="832" mass="90945">MAGPRKRGLKPPGLGIPNCPLEPADPARLDTGPQRALFQEDEKIEKLRGVKAALAAQIADPSLKPHEKALEQTWEWLAEQPGEAAELAALLYEAAPRLGVSAQRTASLSTARSRSLRDPSARRPEFGTSLKECLAHAQPIAIGPGQVDWRAMSTAMSVETLKGQESELPAAELFPVKGSRDTAAPTSPFSDTSSPIPIPADPPAHPTSSSLLSPRMGCDLVEVNSGGCVLFCLFPSSSSKTNEASRAVSKGPMGCLVIKFHPSRLAAQSEQFANELTRHLGVHAPACRILRSQGKTEAEWKELHVAAIKAGRRTSDLAEHLSHACCALLLEFVPGRPLFETPQAFREPTSFHTAGQLGRLFLMDMVLGNPDRLPCDRLGWRGNACNLLYATSGPQKQRVVAIDAVVQRRPPGNLSSQEEQACNKITELCLNDLQVAGSLLQEAVIGSCHAAEGLDNDRCYKEFQLGLKEALQAALHVTGLLEMMFDVLSAWIEDFLLDIDQLDSGSPADTPGSAPGSAQVSPRSLAAHSPIQKRGLPSPSKTSSTTMKIRSINREAKQNDRLRDRLNQWKDVMREKGVELKAAVEDWQRKRSAPEPRLTTGFLEGTHPVVDVYELKVRLEHMLRRLRVLQDASATGRPTQLLPYLWVSGAVEANSLHVLRHLGITHILNATEDLLQPEADAGFVCARCPLRDEEDVDIGQYFAQAQAFITEAKKADGAVLVHCHEGKSRSITLALAFLMESEGWTFKQALEHISKRRPSALPNAGFQARLLEFEQRIHGIQTVKVKRTSKPEPQVCPLCEEAVGVSSQSLVMHIKKQHPLQKPAVVMRQARK</sequence>
<dbReference type="SMART" id="SM00195">
    <property type="entry name" value="DSPc"/>
    <property type="match status" value="1"/>
</dbReference>
<dbReference type="Gene3D" id="1.10.1070.11">
    <property type="entry name" value="Phosphatidylinositol 3-/4-kinase, catalytic domain"/>
    <property type="match status" value="1"/>
</dbReference>
<dbReference type="GO" id="GO:0043622">
    <property type="term" value="P:cortical microtubule organization"/>
    <property type="evidence" value="ECO:0007669"/>
    <property type="project" value="InterPro"/>
</dbReference>
<dbReference type="Proteomes" id="UP001438707">
    <property type="component" value="Unassembled WGS sequence"/>
</dbReference>
<organism evidence="4 5">
    <name type="scientific">Apatococcus lobatus</name>
    <dbReference type="NCBI Taxonomy" id="904363"/>
    <lineage>
        <taxon>Eukaryota</taxon>
        <taxon>Viridiplantae</taxon>
        <taxon>Chlorophyta</taxon>
        <taxon>core chlorophytes</taxon>
        <taxon>Trebouxiophyceae</taxon>
        <taxon>Chlorellales</taxon>
        <taxon>Chlorellaceae</taxon>
        <taxon>Apatococcus</taxon>
    </lineage>
</organism>
<name>A0AAW1QIR9_9CHLO</name>
<dbReference type="InterPro" id="IPR011009">
    <property type="entry name" value="Kinase-like_dom_sf"/>
</dbReference>
<dbReference type="InterPro" id="IPR036940">
    <property type="entry name" value="PI3/4_kinase_cat_sf"/>
</dbReference>
<feature type="compositionally biased region" description="Basic and acidic residues" evidence="1">
    <location>
        <begin position="115"/>
        <end position="125"/>
    </location>
</feature>
<feature type="domain" description="Tyrosine specific protein phosphatases" evidence="3">
    <location>
        <begin position="700"/>
        <end position="761"/>
    </location>
</feature>
<dbReference type="PROSITE" id="PS50054">
    <property type="entry name" value="TYR_PHOSPHATASE_DUAL"/>
    <property type="match status" value="1"/>
</dbReference>
<evidence type="ECO:0000313" key="4">
    <source>
        <dbReference type="EMBL" id="KAK9821364.1"/>
    </source>
</evidence>
<dbReference type="InterPro" id="IPR020422">
    <property type="entry name" value="TYR_PHOSPHATASE_DUAL_dom"/>
</dbReference>
<feature type="region of interest" description="Disordered" evidence="1">
    <location>
        <begin position="104"/>
        <end position="125"/>
    </location>
</feature>
<dbReference type="PROSITE" id="PS50056">
    <property type="entry name" value="TYR_PHOSPHATASE_2"/>
    <property type="match status" value="1"/>
</dbReference>
<feature type="region of interest" description="Disordered" evidence="1">
    <location>
        <begin position="506"/>
        <end position="557"/>
    </location>
</feature>
<keyword evidence="5" id="KW-1185">Reference proteome</keyword>
<dbReference type="Gene3D" id="3.90.190.10">
    <property type="entry name" value="Protein tyrosine phosphatase superfamily"/>
    <property type="match status" value="1"/>
</dbReference>
<feature type="region of interest" description="Disordered" evidence="1">
    <location>
        <begin position="1"/>
        <end position="31"/>
    </location>
</feature>
<dbReference type="GO" id="GO:0009737">
    <property type="term" value="P:response to abscisic acid"/>
    <property type="evidence" value="ECO:0007669"/>
    <property type="project" value="InterPro"/>
</dbReference>